<dbReference type="CDD" id="cd00082">
    <property type="entry name" value="HisKA"/>
    <property type="match status" value="1"/>
</dbReference>
<dbReference type="InterPro" id="IPR036097">
    <property type="entry name" value="HisK_dim/P_sf"/>
</dbReference>
<dbReference type="PANTHER" id="PTHR43065">
    <property type="entry name" value="SENSOR HISTIDINE KINASE"/>
    <property type="match status" value="1"/>
</dbReference>
<evidence type="ECO:0000259" key="6">
    <source>
        <dbReference type="PROSITE" id="PS50113"/>
    </source>
</evidence>
<dbReference type="PANTHER" id="PTHR43065:SF42">
    <property type="entry name" value="TWO-COMPONENT SENSOR PPRA"/>
    <property type="match status" value="1"/>
</dbReference>
<proteinExistence type="predicted"/>
<evidence type="ECO:0000256" key="4">
    <source>
        <dbReference type="SAM" id="Phobius"/>
    </source>
</evidence>
<evidence type="ECO:0000313" key="8">
    <source>
        <dbReference type="Proteomes" id="UP000475385"/>
    </source>
</evidence>
<dbReference type="SUPFAM" id="SSF55785">
    <property type="entry name" value="PYP-like sensor domain (PAS domain)"/>
    <property type="match status" value="1"/>
</dbReference>
<protein>
    <recommendedName>
        <fullName evidence="2">histidine kinase</fullName>
        <ecNumber evidence="2">2.7.13.3</ecNumber>
    </recommendedName>
</protein>
<dbReference type="Gene3D" id="3.30.565.10">
    <property type="entry name" value="Histidine kinase-like ATPase, C-terminal domain"/>
    <property type="match status" value="1"/>
</dbReference>
<evidence type="ECO:0000259" key="5">
    <source>
        <dbReference type="PROSITE" id="PS50109"/>
    </source>
</evidence>
<dbReference type="InterPro" id="IPR005467">
    <property type="entry name" value="His_kinase_dom"/>
</dbReference>
<dbReference type="CDD" id="cd00130">
    <property type="entry name" value="PAS"/>
    <property type="match status" value="1"/>
</dbReference>
<dbReference type="AlphaFoldDB" id="A0A6M1LLS1"/>
<keyword evidence="4" id="KW-0812">Transmembrane</keyword>
<dbReference type="EMBL" id="JAAIKB010000005">
    <property type="protein sequence ID" value="NGM21281.1"/>
    <property type="molecule type" value="Genomic_DNA"/>
</dbReference>
<dbReference type="SUPFAM" id="SSF47384">
    <property type="entry name" value="Homodimeric domain of signal transducing histidine kinase"/>
    <property type="match status" value="1"/>
</dbReference>
<dbReference type="Pfam" id="PF02518">
    <property type="entry name" value="HATPase_c"/>
    <property type="match status" value="1"/>
</dbReference>
<feature type="transmembrane region" description="Helical" evidence="4">
    <location>
        <begin position="299"/>
        <end position="323"/>
    </location>
</feature>
<reference evidence="7 8" key="1">
    <citation type="submission" date="2020-02" db="EMBL/GenBank/DDBJ databases">
        <authorList>
            <person name="Kim H.M."/>
            <person name="Jeon C.O."/>
        </authorList>
    </citation>
    <scope>NUCLEOTIDE SEQUENCE [LARGE SCALE GENOMIC DNA]</scope>
    <source>
        <strain evidence="7 8">PeD5</strain>
    </source>
</reference>
<dbReference type="InterPro" id="IPR036890">
    <property type="entry name" value="HATPase_C_sf"/>
</dbReference>
<reference evidence="7 8" key="2">
    <citation type="submission" date="2020-03" db="EMBL/GenBank/DDBJ databases">
        <title>Roseomonas stagni sp. nov., isolated from pond water in Japan.</title>
        <authorList>
            <person name="Furuhata K."/>
            <person name="Miyamoto H."/>
            <person name="Goto K."/>
        </authorList>
    </citation>
    <scope>NUCLEOTIDE SEQUENCE [LARGE SCALE GENOMIC DNA]</scope>
    <source>
        <strain evidence="7 8">PeD5</strain>
    </source>
</reference>
<dbReference type="PROSITE" id="PS50113">
    <property type="entry name" value="PAC"/>
    <property type="match status" value="1"/>
</dbReference>
<feature type="domain" description="PAC" evidence="6">
    <location>
        <begin position="413"/>
        <end position="465"/>
    </location>
</feature>
<dbReference type="Pfam" id="PF00512">
    <property type="entry name" value="HisKA"/>
    <property type="match status" value="1"/>
</dbReference>
<keyword evidence="8" id="KW-1185">Reference proteome</keyword>
<dbReference type="InterPro" id="IPR003661">
    <property type="entry name" value="HisK_dim/P_dom"/>
</dbReference>
<dbReference type="InterPro" id="IPR003594">
    <property type="entry name" value="HATPase_dom"/>
</dbReference>
<comment type="catalytic activity">
    <reaction evidence="1">
        <text>ATP + protein L-histidine = ADP + protein N-phospho-L-histidine.</text>
        <dbReference type="EC" id="2.7.13.3"/>
    </reaction>
</comment>
<accession>A0A6M1LLS1</accession>
<dbReference type="InterPro" id="IPR000700">
    <property type="entry name" value="PAS-assoc_C"/>
</dbReference>
<evidence type="ECO:0000256" key="1">
    <source>
        <dbReference type="ARBA" id="ARBA00000085"/>
    </source>
</evidence>
<evidence type="ECO:0000256" key="3">
    <source>
        <dbReference type="ARBA" id="ARBA00022553"/>
    </source>
</evidence>
<evidence type="ECO:0000313" key="7">
    <source>
        <dbReference type="EMBL" id="NGM21281.1"/>
    </source>
</evidence>
<dbReference type="PRINTS" id="PR00344">
    <property type="entry name" value="BCTRLSENSOR"/>
</dbReference>
<keyword evidence="4" id="KW-0472">Membrane</keyword>
<comment type="caution">
    <text evidence="7">The sequence shown here is derived from an EMBL/GenBank/DDBJ whole genome shotgun (WGS) entry which is preliminary data.</text>
</comment>
<dbReference type="InterPro" id="IPR035965">
    <property type="entry name" value="PAS-like_dom_sf"/>
</dbReference>
<feature type="domain" description="Histidine kinase" evidence="5">
    <location>
        <begin position="478"/>
        <end position="695"/>
    </location>
</feature>
<evidence type="ECO:0000256" key="2">
    <source>
        <dbReference type="ARBA" id="ARBA00012438"/>
    </source>
</evidence>
<dbReference type="InterPro" id="IPR004358">
    <property type="entry name" value="Sig_transdc_His_kin-like_C"/>
</dbReference>
<dbReference type="RefSeq" id="WP_164695180.1">
    <property type="nucleotide sequence ID" value="NZ_JAAIKB010000005.1"/>
</dbReference>
<name>A0A6M1LLS1_9PROT</name>
<dbReference type="PROSITE" id="PS50109">
    <property type="entry name" value="HIS_KIN"/>
    <property type="match status" value="1"/>
</dbReference>
<dbReference type="EC" id="2.7.13.3" evidence="2"/>
<dbReference type="Gene3D" id="1.10.287.130">
    <property type="match status" value="1"/>
</dbReference>
<keyword evidence="4" id="KW-1133">Transmembrane helix</keyword>
<sequence>MAQTGTLFRMRRWSAALAAGAGLLALALLWSGAEAIGDHMQEDALQSAEERAGAIADAAGQFAARALAVARDTQALAGHWASQAGPDGAAMRSEVAGLLNELIRNAGGTIARVAVTDAAGRVQWSSAGEEGVGTSVAGQPWFQAHAAEGGASAGGVRVSQGLARAEGPLPDLVIPTSIRIPAPGGGFGGIIVVALEIRSLAKALAGLAHRPGEVAAILRAEGEVLVRSQDTESLLGRRLVTPRTLAALEDAPSTTLRSLNPLTGVEVMIAVRTVPGGKMLTLGSVELGPGLAAAARVRLWARIAALVAWAGMMALVAASFAILRARADRREFAAQQQGRAEIERLLAGLPAVVFLREVGPDGIARHVYRNGDGATVSGWPVEALPKGKPWAEFADPEADFDGLYQRTLAEGRAVLDWRMRQPDGSWAWMRTTARLLEKRPDGHGSVVGYIVNITAERAAEARAREASRLASLGEMGQGLAHELRQPLTAISLAVGVAVMAAKRGDMDRVLQRLDRILDQVKRGSAIIDYLRQFARGGEEADAVVPVNLAQALEGALTLAGGALAEAGVEVLVTLGPPPPVVLGHAVPIEQVLVNLLFNARDSLEALPPGTPRRVEVTAVVEDGIARLAITDTGGGIPPAVMGRVFEPFVTTKGPDRGAGLGLSICHGLMRSMGGGITAENTGAGARFTLSLPVAPDGMADGVATEAAA</sequence>
<dbReference type="GO" id="GO:0000155">
    <property type="term" value="F:phosphorelay sensor kinase activity"/>
    <property type="evidence" value="ECO:0007669"/>
    <property type="project" value="InterPro"/>
</dbReference>
<dbReference type="SMART" id="SM00388">
    <property type="entry name" value="HisKA"/>
    <property type="match status" value="1"/>
</dbReference>
<dbReference type="Gene3D" id="3.30.450.20">
    <property type="entry name" value="PAS domain"/>
    <property type="match status" value="3"/>
</dbReference>
<keyword evidence="3" id="KW-0597">Phosphoprotein</keyword>
<dbReference type="SMART" id="SM00387">
    <property type="entry name" value="HATPase_c"/>
    <property type="match status" value="1"/>
</dbReference>
<dbReference type="SUPFAM" id="SSF55874">
    <property type="entry name" value="ATPase domain of HSP90 chaperone/DNA topoisomerase II/histidine kinase"/>
    <property type="match status" value="1"/>
</dbReference>
<dbReference type="Proteomes" id="UP000475385">
    <property type="component" value="Unassembled WGS sequence"/>
</dbReference>
<organism evidence="7 8">
    <name type="scientific">Falsiroseomonas algicola</name>
    <dbReference type="NCBI Taxonomy" id="2716930"/>
    <lineage>
        <taxon>Bacteria</taxon>
        <taxon>Pseudomonadati</taxon>
        <taxon>Pseudomonadota</taxon>
        <taxon>Alphaproteobacteria</taxon>
        <taxon>Acetobacterales</taxon>
        <taxon>Roseomonadaceae</taxon>
        <taxon>Falsiroseomonas</taxon>
    </lineage>
</organism>
<dbReference type="InterPro" id="IPR000014">
    <property type="entry name" value="PAS"/>
</dbReference>
<gene>
    <name evidence="7" type="ORF">G3576_14755</name>
</gene>